<sequence>MCVSKTKKMKNAPEQSFDDRCRGSASTLLVFFCPFPSHALFTLRVSLDVSNHSPSFQLPLLSTYPQV</sequence>
<dbReference type="InParanoid" id="A0A061DPD2"/>
<proteinExistence type="predicted"/>
<dbReference type="Proteomes" id="UP000026915">
    <property type="component" value="Chromosome 1"/>
</dbReference>
<dbReference type="AlphaFoldDB" id="A0A061DPD2"/>
<accession>A0A061DPD2</accession>
<organism evidence="1 2">
    <name type="scientific">Theobroma cacao</name>
    <name type="common">Cacao</name>
    <name type="synonym">Cocoa</name>
    <dbReference type="NCBI Taxonomy" id="3641"/>
    <lineage>
        <taxon>Eukaryota</taxon>
        <taxon>Viridiplantae</taxon>
        <taxon>Streptophyta</taxon>
        <taxon>Embryophyta</taxon>
        <taxon>Tracheophyta</taxon>
        <taxon>Spermatophyta</taxon>
        <taxon>Magnoliopsida</taxon>
        <taxon>eudicotyledons</taxon>
        <taxon>Gunneridae</taxon>
        <taxon>Pentapetalae</taxon>
        <taxon>rosids</taxon>
        <taxon>malvids</taxon>
        <taxon>Malvales</taxon>
        <taxon>Malvaceae</taxon>
        <taxon>Byttnerioideae</taxon>
        <taxon>Theobroma</taxon>
    </lineage>
</organism>
<dbReference type="HOGENOM" id="CLU_2817573_0_0_1"/>
<name>A0A061DPD2_THECC</name>
<keyword evidence="2" id="KW-1185">Reference proteome</keyword>
<dbReference type="EMBL" id="CM001879">
    <property type="protein sequence ID" value="EOX93956.1"/>
    <property type="molecule type" value="Genomic_DNA"/>
</dbReference>
<dbReference type="Gramene" id="EOX93956">
    <property type="protein sequence ID" value="EOX93956"/>
    <property type="gene ID" value="TCM_002973"/>
</dbReference>
<gene>
    <name evidence="1" type="ORF">TCM_002973</name>
</gene>
<reference evidence="1 2" key="1">
    <citation type="journal article" date="2013" name="Genome Biol.">
        <title>The genome sequence of the most widely cultivated cacao type and its use to identify candidate genes regulating pod color.</title>
        <authorList>
            <person name="Motamayor J.C."/>
            <person name="Mockaitis K."/>
            <person name="Schmutz J."/>
            <person name="Haiminen N."/>
            <person name="Iii D.L."/>
            <person name="Cornejo O."/>
            <person name="Findley S.D."/>
            <person name="Zheng P."/>
            <person name="Utro F."/>
            <person name="Royaert S."/>
            <person name="Saski C."/>
            <person name="Jenkins J."/>
            <person name="Podicheti R."/>
            <person name="Zhao M."/>
            <person name="Scheffler B.E."/>
            <person name="Stack J.C."/>
            <person name="Feltus F.A."/>
            <person name="Mustiga G.M."/>
            <person name="Amores F."/>
            <person name="Phillips W."/>
            <person name="Marelli J.P."/>
            <person name="May G.D."/>
            <person name="Shapiro H."/>
            <person name="Ma J."/>
            <person name="Bustamante C.D."/>
            <person name="Schnell R.J."/>
            <person name="Main D."/>
            <person name="Gilbert D."/>
            <person name="Parida L."/>
            <person name="Kuhn D.N."/>
        </authorList>
    </citation>
    <scope>NUCLEOTIDE SEQUENCE [LARGE SCALE GENOMIC DNA]</scope>
    <source>
        <strain evidence="2">cv. Matina 1-6</strain>
    </source>
</reference>
<evidence type="ECO:0000313" key="2">
    <source>
        <dbReference type="Proteomes" id="UP000026915"/>
    </source>
</evidence>
<protein>
    <submittedName>
        <fullName evidence="1">Uncharacterized protein</fullName>
    </submittedName>
</protein>
<evidence type="ECO:0000313" key="1">
    <source>
        <dbReference type="EMBL" id="EOX93956.1"/>
    </source>
</evidence>